<comment type="caution">
    <text evidence="2">The sequence shown here is derived from an EMBL/GenBank/DDBJ whole genome shotgun (WGS) entry which is preliminary data.</text>
</comment>
<keyword evidence="1" id="KW-1133">Transmembrane helix</keyword>
<dbReference type="EMBL" id="JBDIME010000033">
    <property type="protein sequence ID" value="MEN2792770.1"/>
    <property type="molecule type" value="Genomic_DNA"/>
</dbReference>
<keyword evidence="3" id="KW-1185">Reference proteome</keyword>
<dbReference type="Proteomes" id="UP001419910">
    <property type="component" value="Unassembled WGS sequence"/>
</dbReference>
<accession>A0ABU9YAD9</accession>
<gene>
    <name evidence="2" type="ORF">ABC974_24285</name>
</gene>
<keyword evidence="1" id="KW-0472">Membrane</keyword>
<proteinExistence type="predicted"/>
<keyword evidence="1" id="KW-0812">Transmembrane</keyword>
<feature type="transmembrane region" description="Helical" evidence="1">
    <location>
        <begin position="12"/>
        <end position="30"/>
    </location>
</feature>
<organism evidence="2 3">
    <name type="scientific">Sphingomonas oligophenolica</name>
    <dbReference type="NCBI Taxonomy" id="301154"/>
    <lineage>
        <taxon>Bacteria</taxon>
        <taxon>Pseudomonadati</taxon>
        <taxon>Pseudomonadota</taxon>
        <taxon>Alphaproteobacteria</taxon>
        <taxon>Sphingomonadales</taxon>
        <taxon>Sphingomonadaceae</taxon>
        <taxon>Sphingomonas</taxon>
    </lineage>
</organism>
<reference evidence="2 3" key="1">
    <citation type="submission" date="2024-05" db="EMBL/GenBank/DDBJ databases">
        <authorList>
            <person name="Liu Q."/>
            <person name="Xin Y.-H."/>
        </authorList>
    </citation>
    <scope>NUCLEOTIDE SEQUENCE [LARGE SCALE GENOMIC DNA]</scope>
    <source>
        <strain evidence="2 3">CGMCC 1.10181</strain>
    </source>
</reference>
<name>A0ABU9YAD9_9SPHN</name>
<evidence type="ECO:0000313" key="3">
    <source>
        <dbReference type="Proteomes" id="UP001419910"/>
    </source>
</evidence>
<dbReference type="RefSeq" id="WP_343887087.1">
    <property type="nucleotide sequence ID" value="NZ_BAAAEH010000001.1"/>
</dbReference>
<evidence type="ECO:0000256" key="1">
    <source>
        <dbReference type="SAM" id="Phobius"/>
    </source>
</evidence>
<evidence type="ECO:0000313" key="2">
    <source>
        <dbReference type="EMBL" id="MEN2792770.1"/>
    </source>
</evidence>
<protein>
    <submittedName>
        <fullName evidence="2">Uncharacterized protein</fullName>
    </submittedName>
</protein>
<sequence length="88" mass="9190">MGGTFLAGISNLGGLCPAVTWGGLGLLAFYRSLKPGSKFGDSNDDTKTKTDNKTRKAVAMIKTTSRELVKSAAISILFHTVGVDALSL</sequence>